<dbReference type="EMBL" id="QURH01000146">
    <property type="protein sequence ID" value="RFU42238.1"/>
    <property type="molecule type" value="Genomic_DNA"/>
</dbReference>
<sequence>MERHRTRGEVRIVGAERPGGLELRTAGLAERGMPELRVTGLAWYLGSGWSRVLGELVRRIAAAGPDHPATFALGEAGDVTVNLVPDGDFLAPHPPPGVPLSVADWRRDVVERLFPSASS</sequence>
<organism evidence="1 2">
    <name type="scientific">Actinomadura logoneensis</name>
    <dbReference type="NCBI Taxonomy" id="2293572"/>
    <lineage>
        <taxon>Bacteria</taxon>
        <taxon>Bacillati</taxon>
        <taxon>Actinomycetota</taxon>
        <taxon>Actinomycetes</taxon>
        <taxon>Streptosporangiales</taxon>
        <taxon>Thermomonosporaceae</taxon>
        <taxon>Actinomadura</taxon>
    </lineage>
</organism>
<evidence type="ECO:0000313" key="1">
    <source>
        <dbReference type="EMBL" id="RFU42238.1"/>
    </source>
</evidence>
<dbReference type="AlphaFoldDB" id="A0A372JSB1"/>
<dbReference type="OrthoDB" id="3480326at2"/>
<protein>
    <submittedName>
        <fullName evidence="1">Uncharacterized protein</fullName>
    </submittedName>
</protein>
<gene>
    <name evidence="1" type="ORF">DZF91_07770</name>
</gene>
<evidence type="ECO:0000313" key="2">
    <source>
        <dbReference type="Proteomes" id="UP000261811"/>
    </source>
</evidence>
<keyword evidence="2" id="KW-1185">Reference proteome</keyword>
<comment type="caution">
    <text evidence="1">The sequence shown here is derived from an EMBL/GenBank/DDBJ whole genome shotgun (WGS) entry which is preliminary data.</text>
</comment>
<dbReference type="RefSeq" id="WP_117356804.1">
    <property type="nucleotide sequence ID" value="NZ_QURH01000146.1"/>
</dbReference>
<accession>A0A372JSB1</accession>
<dbReference type="Proteomes" id="UP000261811">
    <property type="component" value="Unassembled WGS sequence"/>
</dbReference>
<proteinExistence type="predicted"/>
<name>A0A372JSB1_9ACTN</name>
<reference evidence="1 2" key="1">
    <citation type="submission" date="2018-08" db="EMBL/GenBank/DDBJ databases">
        <title>Actinomadura jelena sp. nov., a novel Actinomycete isolated from soil in Chad.</title>
        <authorList>
            <person name="Shi L."/>
        </authorList>
    </citation>
    <scope>NUCLEOTIDE SEQUENCE [LARGE SCALE GENOMIC DNA]</scope>
    <source>
        <strain evidence="1 2">NEAU-G17</strain>
    </source>
</reference>